<dbReference type="InterPro" id="IPR006170">
    <property type="entry name" value="PBP/GOBP"/>
</dbReference>
<reference evidence="2 3" key="1">
    <citation type="submission" date="2019-08" db="EMBL/GenBank/DDBJ databases">
        <authorList>
            <person name="Alioto T."/>
            <person name="Alioto T."/>
            <person name="Gomez Garrido J."/>
        </authorList>
    </citation>
    <scope>NUCLEOTIDE SEQUENCE [LARGE SCALE GENOMIC DNA]</scope>
</reference>
<proteinExistence type="predicted"/>
<name>A0A5E4LXG1_9HEMI</name>
<organism evidence="2 3">
    <name type="scientific">Cinara cedri</name>
    <dbReference type="NCBI Taxonomy" id="506608"/>
    <lineage>
        <taxon>Eukaryota</taxon>
        <taxon>Metazoa</taxon>
        <taxon>Ecdysozoa</taxon>
        <taxon>Arthropoda</taxon>
        <taxon>Hexapoda</taxon>
        <taxon>Insecta</taxon>
        <taxon>Pterygota</taxon>
        <taxon>Neoptera</taxon>
        <taxon>Paraneoptera</taxon>
        <taxon>Hemiptera</taxon>
        <taxon>Sternorrhyncha</taxon>
        <taxon>Aphidomorpha</taxon>
        <taxon>Aphidoidea</taxon>
        <taxon>Aphididae</taxon>
        <taxon>Lachninae</taxon>
        <taxon>Cinara</taxon>
    </lineage>
</organism>
<dbReference type="OrthoDB" id="6622961at2759"/>
<dbReference type="CDD" id="cd23992">
    <property type="entry name" value="PBP_GOBP"/>
    <property type="match status" value="1"/>
</dbReference>
<dbReference type="Gene3D" id="1.10.238.20">
    <property type="entry name" value="Pheromone/general odorant binding protein domain"/>
    <property type="match status" value="1"/>
</dbReference>
<feature type="signal peptide" evidence="1">
    <location>
        <begin position="1"/>
        <end position="19"/>
    </location>
</feature>
<keyword evidence="1" id="KW-0732">Signal</keyword>
<dbReference type="SMART" id="SM00708">
    <property type="entry name" value="PhBP"/>
    <property type="match status" value="1"/>
</dbReference>
<dbReference type="EMBL" id="CABPRJ010000001">
    <property type="protein sequence ID" value="VVC24261.1"/>
    <property type="molecule type" value="Genomic_DNA"/>
</dbReference>
<dbReference type="AlphaFoldDB" id="A0A5E4LXG1"/>
<dbReference type="InterPro" id="IPR036728">
    <property type="entry name" value="PBP_GOBP_sf"/>
</dbReference>
<feature type="chain" id="PRO_5023005538" evidence="1">
    <location>
        <begin position="20"/>
        <end position="262"/>
    </location>
</feature>
<dbReference type="SUPFAM" id="SSF47565">
    <property type="entry name" value="Insect pheromone/odorant-binding proteins"/>
    <property type="match status" value="1"/>
</dbReference>
<protein>
    <submittedName>
        <fullName evidence="2">Pheromone/general odorant binding protein</fullName>
    </submittedName>
</protein>
<gene>
    <name evidence="2" type="ORF">CINCED_3A024036</name>
</gene>
<dbReference type="Pfam" id="PF01395">
    <property type="entry name" value="PBP_GOBP"/>
    <property type="match status" value="1"/>
</dbReference>
<evidence type="ECO:0000313" key="3">
    <source>
        <dbReference type="Proteomes" id="UP000325440"/>
    </source>
</evidence>
<accession>A0A5E4LXG1</accession>
<keyword evidence="3" id="KW-1185">Reference proteome</keyword>
<evidence type="ECO:0000256" key="1">
    <source>
        <dbReference type="SAM" id="SignalP"/>
    </source>
</evidence>
<dbReference type="GO" id="GO:0005549">
    <property type="term" value="F:odorant binding"/>
    <property type="evidence" value="ECO:0007669"/>
    <property type="project" value="InterPro"/>
</dbReference>
<evidence type="ECO:0000313" key="2">
    <source>
        <dbReference type="EMBL" id="VVC24261.1"/>
    </source>
</evidence>
<sequence length="262" mass="29757">MYFLRVMMCLCLSVSVVLSASSLKSADNNNSDAKIKSCLQETNFSYDEFKVLVAKGVPETQAEKCMTGCMLRILNMINNLKFTETGYKKLLYTYFGTNEEIISKANTFIEYCAKQGESEATDECSLAGIVGSCVAKEASKNLKTNRKKKRLWTRKWLLRRDTLGNSVGILRELDTEDQLEHRSFMRITPDQFEFLLQKISRLIQRENTIMRLTATPARIKRELTCSFLATALTSDGHTLRVQPRVEQSRGVGNYLSLVNRTG</sequence>
<dbReference type="Proteomes" id="UP000325440">
    <property type="component" value="Unassembled WGS sequence"/>
</dbReference>